<organism evidence="2 3">
    <name type="scientific">Ruania alba</name>
    <dbReference type="NCBI Taxonomy" id="648782"/>
    <lineage>
        <taxon>Bacteria</taxon>
        <taxon>Bacillati</taxon>
        <taxon>Actinomycetota</taxon>
        <taxon>Actinomycetes</taxon>
        <taxon>Micrococcales</taxon>
        <taxon>Ruaniaceae</taxon>
        <taxon>Ruania</taxon>
    </lineage>
</organism>
<sequence>MPRGTVERMTHPDGIPEPITPDRPLRSDHDLLDWARFVHQDVRPTRSTLWVLLLDSKDHPLPLLLPIEDVPETPDACTLLEVLTFLSRLLVEHAPGGSVALLLERPGASRRGPGDRTWDAQIRTVARRMKVRVRAFFVAGTGSVLPMTLDDAA</sequence>
<keyword evidence="3" id="KW-1185">Reference proteome</keyword>
<protein>
    <submittedName>
        <fullName evidence="2">Uncharacterized protein</fullName>
    </submittedName>
</protein>
<feature type="compositionally biased region" description="Basic and acidic residues" evidence="1">
    <location>
        <begin position="1"/>
        <end position="11"/>
    </location>
</feature>
<dbReference type="EMBL" id="FNTX01000001">
    <property type="protein sequence ID" value="SED72663.1"/>
    <property type="molecule type" value="Genomic_DNA"/>
</dbReference>
<reference evidence="3" key="1">
    <citation type="submission" date="2016-10" db="EMBL/GenBank/DDBJ databases">
        <authorList>
            <person name="Varghese N."/>
            <person name="Submissions S."/>
        </authorList>
    </citation>
    <scope>NUCLEOTIDE SEQUENCE [LARGE SCALE GENOMIC DNA]</scope>
    <source>
        <strain evidence="3">DSM 21368</strain>
    </source>
</reference>
<accession>A0A1H5D1F3</accession>
<gene>
    <name evidence="2" type="ORF">SAMN04488554_0538</name>
</gene>
<proteinExistence type="predicted"/>
<evidence type="ECO:0000256" key="1">
    <source>
        <dbReference type="SAM" id="MobiDB-lite"/>
    </source>
</evidence>
<name>A0A1H5D1F3_9MICO</name>
<evidence type="ECO:0000313" key="2">
    <source>
        <dbReference type="EMBL" id="SED72663.1"/>
    </source>
</evidence>
<feature type="region of interest" description="Disordered" evidence="1">
    <location>
        <begin position="1"/>
        <end position="24"/>
    </location>
</feature>
<dbReference type="STRING" id="648782.SAMN04488554_0538"/>
<dbReference type="Proteomes" id="UP000199220">
    <property type="component" value="Unassembled WGS sequence"/>
</dbReference>
<dbReference type="AlphaFoldDB" id="A0A1H5D1F3"/>
<evidence type="ECO:0000313" key="3">
    <source>
        <dbReference type="Proteomes" id="UP000199220"/>
    </source>
</evidence>